<organism evidence="9 10">
    <name type="scientific">Salicibibacter halophilus</name>
    <dbReference type="NCBI Taxonomy" id="2502791"/>
    <lineage>
        <taxon>Bacteria</taxon>
        <taxon>Bacillati</taxon>
        <taxon>Bacillota</taxon>
        <taxon>Bacilli</taxon>
        <taxon>Bacillales</taxon>
        <taxon>Bacillaceae</taxon>
        <taxon>Salicibibacter</taxon>
    </lineage>
</organism>
<dbReference type="AlphaFoldDB" id="A0A514LEZ7"/>
<feature type="domain" description="ABC transporter substrate-binding protein PnrA-like" evidence="8">
    <location>
        <begin position="43"/>
        <end position="346"/>
    </location>
</feature>
<dbReference type="InterPro" id="IPR003760">
    <property type="entry name" value="PnrA-like"/>
</dbReference>
<dbReference type="CDD" id="cd06354">
    <property type="entry name" value="PBP1_PrnA-like"/>
    <property type="match status" value="1"/>
</dbReference>
<dbReference type="Gene3D" id="3.40.50.2300">
    <property type="match status" value="2"/>
</dbReference>
<evidence type="ECO:0000259" key="8">
    <source>
        <dbReference type="Pfam" id="PF02608"/>
    </source>
</evidence>
<gene>
    <name evidence="9" type="ORF">EPH95_03845</name>
</gene>
<keyword evidence="5" id="KW-0472">Membrane</keyword>
<dbReference type="Pfam" id="PF02608">
    <property type="entry name" value="Bmp"/>
    <property type="match status" value="1"/>
</dbReference>
<keyword evidence="6" id="KW-0449">Lipoprotein</keyword>
<keyword evidence="4 7" id="KW-0732">Signal</keyword>
<evidence type="ECO:0000256" key="1">
    <source>
        <dbReference type="ARBA" id="ARBA00004193"/>
    </source>
</evidence>
<sequence>MMKKRSTLLLSVLLGVGTILTACGGGDDEASGEGDSAEFAAKMVADEGGIDDRSFNESAWNGLQDFEADYSESEVDYIQSDSSSDYQPNLMQFAREGTDITFGIGFLMLDDILSVSEQNPDENFALVDDIVVDENDDPVDNVASITFAEHEGSFLVGVIAALHTETDQLGYIGGVDSPLINKFEAGFRAGVEYVDPNIDVAIQYTEDFNDASLGQQVADTMYGNGADIIFHAAGGSGNGLFTEAIDRRNQDEDVWVIGVDQDQALQEEEWADVTLTSMVKRVDEAVYQVSEDTMEGNFPGGEILEFDLEDDGVGIAETRDHVSEEALEAAEEYTEMIINGEIDVPETVEEFETFADSL</sequence>
<protein>
    <submittedName>
        <fullName evidence="9">BMP family ABC transporter substrate-binding protein</fullName>
    </submittedName>
</protein>
<comment type="subcellular location">
    <subcellularLocation>
        <location evidence="1">Cell membrane</location>
        <topology evidence="1">Lipid-anchor</topology>
    </subcellularLocation>
</comment>
<dbReference type="PANTHER" id="PTHR34296:SF2">
    <property type="entry name" value="ABC TRANSPORTER GUANOSINE-BINDING PROTEIN NUPN"/>
    <property type="match status" value="1"/>
</dbReference>
<proteinExistence type="inferred from homology"/>
<keyword evidence="3" id="KW-1003">Cell membrane</keyword>
<evidence type="ECO:0000313" key="9">
    <source>
        <dbReference type="EMBL" id="QDI90420.1"/>
    </source>
</evidence>
<evidence type="ECO:0000313" key="10">
    <source>
        <dbReference type="Proteomes" id="UP000319756"/>
    </source>
</evidence>
<dbReference type="GO" id="GO:0005886">
    <property type="term" value="C:plasma membrane"/>
    <property type="evidence" value="ECO:0007669"/>
    <property type="project" value="UniProtKB-SubCell"/>
</dbReference>
<comment type="similarity">
    <text evidence="2">Belongs to the BMP lipoprotein family.</text>
</comment>
<dbReference type="PANTHER" id="PTHR34296">
    <property type="entry name" value="TRANSCRIPTIONAL ACTIVATOR PROTEIN MED"/>
    <property type="match status" value="1"/>
</dbReference>
<evidence type="ECO:0000256" key="2">
    <source>
        <dbReference type="ARBA" id="ARBA00008610"/>
    </source>
</evidence>
<dbReference type="RefSeq" id="WP_142087525.1">
    <property type="nucleotide sequence ID" value="NZ_CP035485.1"/>
</dbReference>
<evidence type="ECO:0000256" key="6">
    <source>
        <dbReference type="ARBA" id="ARBA00023288"/>
    </source>
</evidence>
<dbReference type="InterPro" id="IPR028082">
    <property type="entry name" value="Peripla_BP_I"/>
</dbReference>
<dbReference type="OrthoDB" id="9784230at2"/>
<evidence type="ECO:0000256" key="5">
    <source>
        <dbReference type="ARBA" id="ARBA00023136"/>
    </source>
</evidence>
<reference evidence="10" key="1">
    <citation type="submission" date="2019-01" db="EMBL/GenBank/DDBJ databases">
        <title>Genomic analysis of Salicibibacter sp. NKC3-5.</title>
        <authorList>
            <person name="Oh Y.J."/>
        </authorList>
    </citation>
    <scope>NUCLEOTIDE SEQUENCE [LARGE SCALE GENOMIC DNA]</scope>
    <source>
        <strain evidence="10">NKC3-5</strain>
    </source>
</reference>
<feature type="signal peptide" evidence="7">
    <location>
        <begin position="1"/>
        <end position="24"/>
    </location>
</feature>
<accession>A0A514LEZ7</accession>
<evidence type="ECO:0000256" key="3">
    <source>
        <dbReference type="ARBA" id="ARBA00022475"/>
    </source>
</evidence>
<dbReference type="Proteomes" id="UP000319756">
    <property type="component" value="Chromosome"/>
</dbReference>
<dbReference type="PROSITE" id="PS51257">
    <property type="entry name" value="PROKAR_LIPOPROTEIN"/>
    <property type="match status" value="1"/>
</dbReference>
<dbReference type="KEGG" id="sale:EPH95_03845"/>
<evidence type="ECO:0000256" key="7">
    <source>
        <dbReference type="SAM" id="SignalP"/>
    </source>
</evidence>
<dbReference type="SUPFAM" id="SSF53822">
    <property type="entry name" value="Periplasmic binding protein-like I"/>
    <property type="match status" value="1"/>
</dbReference>
<keyword evidence="10" id="KW-1185">Reference proteome</keyword>
<name>A0A514LEZ7_9BACI</name>
<evidence type="ECO:0000256" key="4">
    <source>
        <dbReference type="ARBA" id="ARBA00022729"/>
    </source>
</evidence>
<dbReference type="InterPro" id="IPR050957">
    <property type="entry name" value="BMP_lipoprotein"/>
</dbReference>
<dbReference type="EMBL" id="CP035485">
    <property type="protein sequence ID" value="QDI90420.1"/>
    <property type="molecule type" value="Genomic_DNA"/>
</dbReference>
<feature type="chain" id="PRO_5039657143" evidence="7">
    <location>
        <begin position="25"/>
        <end position="358"/>
    </location>
</feature>